<dbReference type="GO" id="GO:0005524">
    <property type="term" value="F:ATP binding"/>
    <property type="evidence" value="ECO:0007669"/>
    <property type="project" value="UniProtKB-KW"/>
</dbReference>
<comment type="subunit">
    <text evidence="8">Homodimer. Forms a stable heterotetrameric complex of 2 MoeB and 2 MoaD during adenylation of MoaD.</text>
</comment>
<protein>
    <recommendedName>
        <fullName evidence="10">Molybdopterin-synthase adenylyltransferase</fullName>
        <ecNumber evidence="9">2.7.7.80</ecNumber>
    </recommendedName>
    <alternativeName>
        <fullName evidence="13">MoaD protein adenylase</fullName>
    </alternativeName>
    <alternativeName>
        <fullName evidence="11">Molybdopterin-converting factor subunit 1 adenylase</fullName>
    </alternativeName>
    <alternativeName>
        <fullName evidence="12">Sulfur carrier protein MoaD adenylyltransferase</fullName>
    </alternativeName>
</protein>
<evidence type="ECO:0000256" key="6">
    <source>
        <dbReference type="ARBA" id="ARBA00052218"/>
    </source>
</evidence>
<comment type="function">
    <text evidence="7">Catalyzes the adenylation by ATP of the carboxyl group of the C-terminal glycine of sulfur carrier protein MoaD.</text>
</comment>
<evidence type="ECO:0000256" key="4">
    <source>
        <dbReference type="ARBA" id="ARBA00022741"/>
    </source>
</evidence>
<dbReference type="Pfam" id="PF00899">
    <property type="entry name" value="ThiF"/>
    <property type="match status" value="1"/>
</dbReference>
<dbReference type="GO" id="GO:0005829">
    <property type="term" value="C:cytosol"/>
    <property type="evidence" value="ECO:0007669"/>
    <property type="project" value="TreeGrafter"/>
</dbReference>
<evidence type="ECO:0000256" key="12">
    <source>
        <dbReference type="ARBA" id="ARBA00075328"/>
    </source>
</evidence>
<dbReference type="Proteomes" id="UP000243679">
    <property type="component" value="Chromosome"/>
</dbReference>
<dbReference type="SUPFAM" id="SSF69572">
    <property type="entry name" value="Activating enzymes of the ubiquitin-like proteins"/>
    <property type="match status" value="1"/>
</dbReference>
<dbReference type="EC" id="2.7.7.80" evidence="9"/>
<keyword evidence="16" id="KW-1185">Reference proteome</keyword>
<keyword evidence="4" id="KW-0547">Nucleotide-binding</keyword>
<reference evidence="15 16" key="1">
    <citation type="journal article" date="2017" name="ISME J.">
        <title>An acid-tolerant ammonia-oxidizing ?-proteobacterium from soil.</title>
        <authorList>
            <person name="Hayatsu M."/>
            <person name="Tago K."/>
            <person name="Uchiyama I."/>
            <person name="Toyoda A."/>
            <person name="Wang Y."/>
            <person name="Shimomura Y."/>
            <person name="Okubo T."/>
            <person name="Kurisu F."/>
            <person name="Hirono Y."/>
            <person name="Nonaka K."/>
            <person name="Akiyama H."/>
            <person name="Itoh T."/>
            <person name="Takami H."/>
        </authorList>
    </citation>
    <scope>NUCLEOTIDE SEQUENCE [LARGE SCALE GENOMIC DNA]</scope>
    <source>
        <strain evidence="15 16">TAO100</strain>
    </source>
</reference>
<dbReference type="GO" id="GO:0061605">
    <property type="term" value="F:molybdopterin-synthase adenylyltransferase activity"/>
    <property type="evidence" value="ECO:0007669"/>
    <property type="project" value="UniProtKB-EC"/>
</dbReference>
<evidence type="ECO:0000259" key="14">
    <source>
        <dbReference type="Pfam" id="PF00899"/>
    </source>
</evidence>
<dbReference type="RefSeq" id="WP_096527516.1">
    <property type="nucleotide sequence ID" value="NZ_AP014836.1"/>
</dbReference>
<dbReference type="EMBL" id="AP014836">
    <property type="protein sequence ID" value="BAW81036.1"/>
    <property type="molecule type" value="Genomic_DNA"/>
</dbReference>
<comment type="catalytic activity">
    <reaction evidence="6">
        <text>[molybdopterin-synthase sulfur-carrier protein]-C-terminal Gly-Gly + ATP + H(+) = [molybdopterin-synthase sulfur-carrier protein]-C-terminal Gly-Gly-AMP + diphosphate</text>
        <dbReference type="Rhea" id="RHEA:43616"/>
        <dbReference type="Rhea" id="RHEA-COMP:12159"/>
        <dbReference type="Rhea" id="RHEA-COMP:12202"/>
        <dbReference type="ChEBI" id="CHEBI:15378"/>
        <dbReference type="ChEBI" id="CHEBI:30616"/>
        <dbReference type="ChEBI" id="CHEBI:33019"/>
        <dbReference type="ChEBI" id="CHEBI:90618"/>
        <dbReference type="ChEBI" id="CHEBI:90778"/>
        <dbReference type="EC" id="2.7.7.80"/>
    </reaction>
</comment>
<gene>
    <name evidence="15" type="ORF">TAO_1666</name>
</gene>
<sequence length="251" mass="27631">MDDQQLLRYSRQILLPQIDIEGQQKLLRSRVLLVGVGGLGSPISLYLAGAGVGQLTLVDSDQVDLSNLQRQILYSNECIGSSKVEAARHRLLSLNSEIEIRAIARHLQDEDLRAAVTQAHVVVDGSDNFATRFALNAACVSVGRPLVSGAAIRMEGQVAVFDSRQPDGACYYCLFQEDEESEETCSQVGVIAPLLGIIGSIQALETLKLLLGIGESLYNRLLLLDAMKMHWRETRIHRDPRCAICANFQEK</sequence>
<organism evidence="15 16">
    <name type="scientific">Candidatus Nitrosoglobus terrae</name>
    <dbReference type="NCBI Taxonomy" id="1630141"/>
    <lineage>
        <taxon>Bacteria</taxon>
        <taxon>Pseudomonadati</taxon>
        <taxon>Pseudomonadota</taxon>
        <taxon>Gammaproteobacteria</taxon>
        <taxon>Chromatiales</taxon>
        <taxon>Chromatiaceae</taxon>
        <taxon>Candidatus Nitrosoglobus</taxon>
    </lineage>
</organism>
<accession>A0A1Q2SPI5</accession>
<dbReference type="KEGG" id="ntt:TAO_1666"/>
<dbReference type="InterPro" id="IPR035985">
    <property type="entry name" value="Ubiquitin-activating_enz"/>
</dbReference>
<comment type="pathway">
    <text evidence="1">Cofactor biosynthesis; molybdopterin biosynthesis.</text>
</comment>
<evidence type="ECO:0000256" key="7">
    <source>
        <dbReference type="ARBA" id="ARBA00055169"/>
    </source>
</evidence>
<dbReference type="Gene3D" id="3.40.50.720">
    <property type="entry name" value="NAD(P)-binding Rossmann-like Domain"/>
    <property type="match status" value="1"/>
</dbReference>
<dbReference type="GO" id="GO:0008146">
    <property type="term" value="F:sulfotransferase activity"/>
    <property type="evidence" value="ECO:0007669"/>
    <property type="project" value="TreeGrafter"/>
</dbReference>
<dbReference type="GO" id="GO:0008641">
    <property type="term" value="F:ubiquitin-like modifier activating enzyme activity"/>
    <property type="evidence" value="ECO:0007669"/>
    <property type="project" value="InterPro"/>
</dbReference>
<dbReference type="PANTHER" id="PTHR10953:SF240">
    <property type="entry name" value="SULFUR CARRIER PROTEIN THIS ADENYLYLTRANSFERASE"/>
    <property type="match status" value="1"/>
</dbReference>
<evidence type="ECO:0000256" key="1">
    <source>
        <dbReference type="ARBA" id="ARBA00005046"/>
    </source>
</evidence>
<proteinExistence type="inferred from homology"/>
<feature type="domain" description="THIF-type NAD/FAD binding fold" evidence="14">
    <location>
        <begin position="9"/>
        <end position="242"/>
    </location>
</feature>
<dbReference type="NCBIfam" id="NF004281">
    <property type="entry name" value="PRK05690.1"/>
    <property type="match status" value="1"/>
</dbReference>
<evidence type="ECO:0000256" key="3">
    <source>
        <dbReference type="ARBA" id="ARBA00022679"/>
    </source>
</evidence>
<evidence type="ECO:0000256" key="13">
    <source>
        <dbReference type="ARBA" id="ARBA00078531"/>
    </source>
</evidence>
<comment type="similarity">
    <text evidence="2">Belongs to the HesA/MoeB/ThiF family.</text>
</comment>
<evidence type="ECO:0000256" key="5">
    <source>
        <dbReference type="ARBA" id="ARBA00022840"/>
    </source>
</evidence>
<keyword evidence="5" id="KW-0067">ATP-binding</keyword>
<dbReference type="FunFam" id="3.40.50.720:FF:000033">
    <property type="entry name" value="Adenylyltransferase and sulfurtransferase MOCS3"/>
    <property type="match status" value="1"/>
</dbReference>
<keyword evidence="3" id="KW-0808">Transferase</keyword>
<dbReference type="InterPro" id="IPR045886">
    <property type="entry name" value="ThiF/MoeB/HesA"/>
</dbReference>
<dbReference type="PANTHER" id="PTHR10953">
    <property type="entry name" value="UBIQUITIN-ACTIVATING ENZYME E1"/>
    <property type="match status" value="1"/>
</dbReference>
<dbReference type="OrthoDB" id="9804286at2"/>
<evidence type="ECO:0000256" key="2">
    <source>
        <dbReference type="ARBA" id="ARBA00009919"/>
    </source>
</evidence>
<evidence type="ECO:0000313" key="16">
    <source>
        <dbReference type="Proteomes" id="UP000243679"/>
    </source>
</evidence>
<evidence type="ECO:0000256" key="10">
    <source>
        <dbReference type="ARBA" id="ARBA00073635"/>
    </source>
</evidence>
<dbReference type="GO" id="GO:0004792">
    <property type="term" value="F:thiosulfate-cyanide sulfurtransferase activity"/>
    <property type="evidence" value="ECO:0007669"/>
    <property type="project" value="TreeGrafter"/>
</dbReference>
<evidence type="ECO:0000256" key="9">
    <source>
        <dbReference type="ARBA" id="ARBA00066884"/>
    </source>
</evidence>
<dbReference type="InterPro" id="IPR000594">
    <property type="entry name" value="ThiF_NAD_FAD-bd"/>
</dbReference>
<evidence type="ECO:0000313" key="15">
    <source>
        <dbReference type="EMBL" id="BAW81036.1"/>
    </source>
</evidence>
<dbReference type="CDD" id="cd00757">
    <property type="entry name" value="ThiF_MoeB_HesA_family"/>
    <property type="match status" value="1"/>
</dbReference>
<name>A0A1Q2SPI5_9GAMM</name>
<evidence type="ECO:0000256" key="11">
    <source>
        <dbReference type="ARBA" id="ARBA00075110"/>
    </source>
</evidence>
<dbReference type="AlphaFoldDB" id="A0A1Q2SPI5"/>
<evidence type="ECO:0000256" key="8">
    <source>
        <dbReference type="ARBA" id="ARBA00063809"/>
    </source>
</evidence>